<name>A0A3G6J8C3_9CORY</name>
<sequence>MVVFRGRVHVVIACRGETCGGLKERLDAQCSRQRLLRYGGNLLLFHPRAYP</sequence>
<organism evidence="1 2">
    <name type="scientific">Corynebacterium choanae</name>
    <dbReference type="NCBI Taxonomy" id="1862358"/>
    <lineage>
        <taxon>Bacteria</taxon>
        <taxon>Bacillati</taxon>
        <taxon>Actinomycetota</taxon>
        <taxon>Actinomycetes</taxon>
        <taxon>Mycobacteriales</taxon>
        <taxon>Corynebacteriaceae</taxon>
        <taxon>Corynebacterium</taxon>
    </lineage>
</organism>
<evidence type="ECO:0000313" key="2">
    <source>
        <dbReference type="Proteomes" id="UP000269019"/>
    </source>
</evidence>
<gene>
    <name evidence="1" type="ORF">CCHOA_08160</name>
</gene>
<dbReference type="EMBL" id="CP033896">
    <property type="protein sequence ID" value="AZA14023.1"/>
    <property type="molecule type" value="Genomic_DNA"/>
</dbReference>
<proteinExistence type="predicted"/>
<reference evidence="1 2" key="1">
    <citation type="submission" date="2018-11" db="EMBL/GenBank/DDBJ databases">
        <authorList>
            <person name="Kleinhagauer T."/>
            <person name="Glaeser S.P."/>
            <person name="Spergser J."/>
            <person name="Ruckert C."/>
            <person name="Kaempfer P."/>
            <person name="Busse H.-J."/>
        </authorList>
    </citation>
    <scope>NUCLEOTIDE SEQUENCE [LARGE SCALE GENOMIC DNA]</scope>
    <source>
        <strain evidence="1 2">200CH</strain>
    </source>
</reference>
<dbReference type="KEGG" id="ccho:CCHOA_08160"/>
<protein>
    <submittedName>
        <fullName evidence="1">Uncharacterized protein</fullName>
    </submittedName>
</protein>
<evidence type="ECO:0000313" key="1">
    <source>
        <dbReference type="EMBL" id="AZA14023.1"/>
    </source>
</evidence>
<keyword evidence="2" id="KW-1185">Reference proteome</keyword>
<dbReference type="AlphaFoldDB" id="A0A3G6J8C3"/>
<accession>A0A3G6J8C3</accession>
<dbReference type="Proteomes" id="UP000269019">
    <property type="component" value="Chromosome"/>
</dbReference>